<feature type="compositionally biased region" description="Basic residues" evidence="1">
    <location>
        <begin position="230"/>
        <end position="240"/>
    </location>
</feature>
<dbReference type="AlphaFoldDB" id="Q6Z2B3"/>
<evidence type="ECO:0000256" key="1">
    <source>
        <dbReference type="SAM" id="MobiDB-lite"/>
    </source>
</evidence>
<dbReference type="PANTHER" id="PTHR34397">
    <property type="entry name" value="OS05G0237600 PROTEIN"/>
    <property type="match status" value="1"/>
</dbReference>
<sequence length="340" mass="36111">MCSGKKQGGAQPTMAPAGGNGNGNSHRVVGRKRLLVAGGAGEEDRLRGKKRAAAGALVPYVAAASASAPIDAVPLAAVAPASSSSLAAGEVPNEPSWIRKIVFYRLGLPYDLPLVFIEEKTVTRTDLDSHQNRFRLACGGVGRSLIPMLTRREAIAASFLRKEEDEAQAAGLTPPQPEENNTAVVVEQQQEEEEEEAAVTTPPQPESDTAVAVAEQQQQQEEEETAGPGGRKKKKKKGRSHGGLPVTLVHLRGGMKRLLLTRWDSSGAAIIKGEGYLDFIARCGIKEKDVVHVWAFKQQGFRLFGATYPPGPLYILIAGTARLAAPPPPQPPVAQSPPSC</sequence>
<evidence type="ECO:0000313" key="3">
    <source>
        <dbReference type="EMBL" id="BAD01376.1"/>
    </source>
</evidence>
<evidence type="ECO:0000313" key="4">
    <source>
        <dbReference type="Proteomes" id="UP000000763"/>
    </source>
</evidence>
<organism evidence="3 4">
    <name type="scientific">Oryza sativa subsp. japonica</name>
    <name type="common">Rice</name>
    <dbReference type="NCBI Taxonomy" id="39947"/>
    <lineage>
        <taxon>Eukaryota</taxon>
        <taxon>Viridiplantae</taxon>
        <taxon>Streptophyta</taxon>
        <taxon>Embryophyta</taxon>
        <taxon>Tracheophyta</taxon>
        <taxon>Spermatophyta</taxon>
        <taxon>Magnoliopsida</taxon>
        <taxon>Liliopsida</taxon>
        <taxon>Poales</taxon>
        <taxon>Poaceae</taxon>
        <taxon>BOP clade</taxon>
        <taxon>Oryzoideae</taxon>
        <taxon>Oryzeae</taxon>
        <taxon>Oryzinae</taxon>
        <taxon>Oryza</taxon>
        <taxon>Oryza sativa</taxon>
    </lineage>
</organism>
<reference evidence="2" key="1">
    <citation type="submission" date="2002-01" db="EMBL/GenBank/DDBJ databases">
        <title>Oryza sativa nipponbare(GA3) genomic DNA, chromosome 8, PAC clone:P0467G09.</title>
        <authorList>
            <person name="Sasaki T."/>
            <person name="Matsumoto T."/>
            <person name="Yamamoto K."/>
        </authorList>
    </citation>
    <scope>NUCLEOTIDE SEQUENCE</scope>
</reference>
<reference evidence="4" key="4">
    <citation type="journal article" date="2008" name="Nucleic Acids Res.">
        <title>The rice annotation project database (RAP-DB): 2008 update.</title>
        <authorList>
            <consortium name="The rice annotation project (RAP)"/>
        </authorList>
    </citation>
    <scope>GENOME REANNOTATION</scope>
    <source>
        <strain evidence="4">cv. Nipponbare</strain>
    </source>
</reference>
<feature type="region of interest" description="Disordered" evidence="1">
    <location>
        <begin position="1"/>
        <end position="26"/>
    </location>
</feature>
<feature type="compositionally biased region" description="Low complexity" evidence="1">
    <location>
        <begin position="178"/>
        <end position="188"/>
    </location>
</feature>
<gene>
    <name evidence="3" type="ORF">OJ1034_C08.30</name>
    <name evidence="2" type="ORF">P0467G09.4</name>
</gene>
<name>Q6Z2B3_ORYSJ</name>
<accession>Q6Z2B3</accession>
<protein>
    <submittedName>
        <fullName evidence="3">Uncharacterized protein</fullName>
    </submittedName>
</protein>
<proteinExistence type="predicted"/>
<dbReference type="EMBL" id="AP005383">
    <property type="protein sequence ID" value="BAD01376.1"/>
    <property type="molecule type" value="Genomic_DNA"/>
</dbReference>
<dbReference type="PANTHER" id="PTHR34397:SF17">
    <property type="entry name" value="OS08G0290200 PROTEIN"/>
    <property type="match status" value="1"/>
</dbReference>
<dbReference type="EMBL" id="AP004694">
    <property type="protein sequence ID" value="BAD01300.1"/>
    <property type="molecule type" value="Genomic_DNA"/>
</dbReference>
<reference evidence="3" key="2">
    <citation type="submission" date="2002-06" db="EMBL/GenBank/DDBJ databases">
        <title>Oryza sativa nipponbare(GA3) genomic DNA, chromosome 8, BAC clone:OJ1034_C08.</title>
        <authorList>
            <person name="Sasaki T."/>
            <person name="Matsumoto T."/>
            <person name="Katayose Y."/>
        </authorList>
    </citation>
    <scope>NUCLEOTIDE SEQUENCE</scope>
</reference>
<evidence type="ECO:0000313" key="2">
    <source>
        <dbReference type="EMBL" id="BAD01300.1"/>
    </source>
</evidence>
<dbReference type="Proteomes" id="UP000000763">
    <property type="component" value="Chromosome 8"/>
</dbReference>
<feature type="region of interest" description="Disordered" evidence="1">
    <location>
        <begin position="165"/>
        <end position="244"/>
    </location>
</feature>
<reference evidence="4" key="3">
    <citation type="journal article" date="2005" name="Nature">
        <title>The map-based sequence of the rice genome.</title>
        <authorList>
            <consortium name="International rice genome sequencing project (IRGSP)"/>
            <person name="Matsumoto T."/>
            <person name="Wu J."/>
            <person name="Kanamori H."/>
            <person name="Katayose Y."/>
            <person name="Fujisawa M."/>
            <person name="Namiki N."/>
            <person name="Mizuno H."/>
            <person name="Yamamoto K."/>
            <person name="Antonio B.A."/>
            <person name="Baba T."/>
            <person name="Sakata K."/>
            <person name="Nagamura Y."/>
            <person name="Aoki H."/>
            <person name="Arikawa K."/>
            <person name="Arita K."/>
            <person name="Bito T."/>
            <person name="Chiden Y."/>
            <person name="Fujitsuka N."/>
            <person name="Fukunaka R."/>
            <person name="Hamada M."/>
            <person name="Harada C."/>
            <person name="Hayashi A."/>
            <person name="Hijishita S."/>
            <person name="Honda M."/>
            <person name="Hosokawa S."/>
            <person name="Ichikawa Y."/>
            <person name="Idonuma A."/>
            <person name="Iijima M."/>
            <person name="Ikeda M."/>
            <person name="Ikeno M."/>
            <person name="Ito K."/>
            <person name="Ito S."/>
            <person name="Ito T."/>
            <person name="Ito Y."/>
            <person name="Ito Y."/>
            <person name="Iwabuchi A."/>
            <person name="Kamiya K."/>
            <person name="Karasawa W."/>
            <person name="Kurita K."/>
            <person name="Katagiri S."/>
            <person name="Kikuta A."/>
            <person name="Kobayashi H."/>
            <person name="Kobayashi N."/>
            <person name="Machita K."/>
            <person name="Maehara T."/>
            <person name="Masukawa M."/>
            <person name="Mizubayashi T."/>
            <person name="Mukai Y."/>
            <person name="Nagasaki H."/>
            <person name="Nagata Y."/>
            <person name="Naito S."/>
            <person name="Nakashima M."/>
            <person name="Nakama Y."/>
            <person name="Nakamichi Y."/>
            <person name="Nakamura M."/>
            <person name="Meguro A."/>
            <person name="Negishi M."/>
            <person name="Ohta I."/>
            <person name="Ohta T."/>
            <person name="Okamoto M."/>
            <person name="Ono N."/>
            <person name="Saji S."/>
            <person name="Sakaguchi M."/>
            <person name="Sakai K."/>
            <person name="Shibata M."/>
            <person name="Shimokawa T."/>
            <person name="Song J."/>
            <person name="Takazaki Y."/>
            <person name="Terasawa K."/>
            <person name="Tsugane M."/>
            <person name="Tsuji K."/>
            <person name="Ueda S."/>
            <person name="Waki K."/>
            <person name="Yamagata H."/>
            <person name="Yamamoto M."/>
            <person name="Yamamoto S."/>
            <person name="Yamane H."/>
            <person name="Yoshiki S."/>
            <person name="Yoshihara R."/>
            <person name="Yukawa K."/>
            <person name="Zhong H."/>
            <person name="Yano M."/>
            <person name="Yuan Q."/>
            <person name="Ouyang S."/>
            <person name="Liu J."/>
            <person name="Jones K.M."/>
            <person name="Gansberger K."/>
            <person name="Moffat K."/>
            <person name="Hill J."/>
            <person name="Bera J."/>
            <person name="Fadrosh D."/>
            <person name="Jin S."/>
            <person name="Johri S."/>
            <person name="Kim M."/>
            <person name="Overton L."/>
            <person name="Reardon M."/>
            <person name="Tsitrin T."/>
            <person name="Vuong H."/>
            <person name="Weaver B."/>
            <person name="Ciecko A."/>
            <person name="Tallon L."/>
            <person name="Jackson J."/>
            <person name="Pai G."/>
            <person name="Aken S.V."/>
            <person name="Utterback T."/>
            <person name="Reidmuller S."/>
            <person name="Feldblyum T."/>
            <person name="Hsiao J."/>
            <person name="Zismann V."/>
            <person name="Iobst S."/>
            <person name="de Vazeille A.R."/>
            <person name="Buell C.R."/>
            <person name="Ying K."/>
            <person name="Li Y."/>
            <person name="Lu T."/>
            <person name="Huang Y."/>
            <person name="Zhao Q."/>
            <person name="Feng Q."/>
            <person name="Zhang L."/>
            <person name="Zhu J."/>
            <person name="Weng Q."/>
            <person name="Mu J."/>
            <person name="Lu Y."/>
            <person name="Fan D."/>
            <person name="Liu Y."/>
            <person name="Guan J."/>
            <person name="Zhang Y."/>
            <person name="Yu S."/>
            <person name="Liu X."/>
            <person name="Zhang Y."/>
            <person name="Hong G."/>
            <person name="Han B."/>
            <person name="Choisne N."/>
            <person name="Demange N."/>
            <person name="Orjeda G."/>
            <person name="Samain S."/>
            <person name="Cattolico L."/>
            <person name="Pelletier E."/>
            <person name="Couloux A."/>
            <person name="Segurens B."/>
            <person name="Wincker P."/>
            <person name="D'Hont A."/>
            <person name="Scarpelli C."/>
            <person name="Weissenbach J."/>
            <person name="Salanoubat M."/>
            <person name="Quetier F."/>
            <person name="Yu Y."/>
            <person name="Kim H.R."/>
            <person name="Rambo T."/>
            <person name="Currie J."/>
            <person name="Collura K."/>
            <person name="Luo M."/>
            <person name="Yang T."/>
            <person name="Ammiraju J.S.S."/>
            <person name="Engler F."/>
            <person name="Soderlund C."/>
            <person name="Wing R.A."/>
            <person name="Palmer L.E."/>
            <person name="de la Bastide M."/>
            <person name="Spiegel L."/>
            <person name="Nascimento L."/>
            <person name="Zutavern T."/>
            <person name="O'Shaughnessy A."/>
            <person name="Dike S."/>
            <person name="Dedhia N."/>
            <person name="Preston R."/>
            <person name="Balija V."/>
            <person name="McCombie W.R."/>
            <person name="Chow T."/>
            <person name="Chen H."/>
            <person name="Chung M."/>
            <person name="Chen C."/>
            <person name="Shaw J."/>
            <person name="Wu H."/>
            <person name="Hsiao K."/>
            <person name="Chao Y."/>
            <person name="Chu M."/>
            <person name="Cheng C."/>
            <person name="Hour A."/>
            <person name="Lee P."/>
            <person name="Lin S."/>
            <person name="Lin Y."/>
            <person name="Liou J."/>
            <person name="Liu S."/>
            <person name="Hsing Y."/>
            <person name="Raghuvanshi S."/>
            <person name="Mohanty A."/>
            <person name="Bharti A.K."/>
            <person name="Gaur A."/>
            <person name="Gupta V."/>
            <person name="Kumar D."/>
            <person name="Ravi V."/>
            <person name="Vij S."/>
            <person name="Kapur A."/>
            <person name="Khurana P."/>
            <person name="Khurana P."/>
            <person name="Khurana J.P."/>
            <person name="Tyagi A.K."/>
            <person name="Gaikwad K."/>
            <person name="Singh A."/>
            <person name="Dalal V."/>
            <person name="Srivastava S."/>
            <person name="Dixit A."/>
            <person name="Pal A.K."/>
            <person name="Ghazi I.A."/>
            <person name="Yadav M."/>
            <person name="Pandit A."/>
            <person name="Bhargava A."/>
            <person name="Sureshbabu K."/>
            <person name="Batra K."/>
            <person name="Sharma T.R."/>
            <person name="Mohapatra T."/>
            <person name="Singh N.K."/>
            <person name="Messing J."/>
            <person name="Nelson A.B."/>
            <person name="Fuks G."/>
            <person name="Kavchok S."/>
            <person name="Keizer G."/>
            <person name="Linton E."/>
            <person name="Llaca V."/>
            <person name="Song R."/>
            <person name="Tanyolac B."/>
            <person name="Young S."/>
            <person name="Ho-Il K."/>
            <person name="Hahn J.H."/>
            <person name="Sangsakoo G."/>
            <person name="Vanavichit A."/>
            <person name="de Mattos Luiz.A.T."/>
            <person name="Zimmer P.D."/>
            <person name="Malone G."/>
            <person name="Dellagostin O."/>
            <person name="de Oliveira A.C."/>
            <person name="Bevan M."/>
            <person name="Bancroft I."/>
            <person name="Minx P."/>
            <person name="Cordum H."/>
            <person name="Wilson R."/>
            <person name="Cheng Z."/>
            <person name="Jin W."/>
            <person name="Jiang J."/>
            <person name="Leong S.A."/>
            <person name="Iwama H."/>
            <person name="Gojobori T."/>
            <person name="Itoh T."/>
            <person name="Niimura Y."/>
            <person name="Fujii Y."/>
            <person name="Habara T."/>
            <person name="Sakai H."/>
            <person name="Sato Y."/>
            <person name="Wilson G."/>
            <person name="Kumar K."/>
            <person name="McCouch S."/>
            <person name="Juretic N."/>
            <person name="Hoen D."/>
            <person name="Wright S."/>
            <person name="Bruskiewich R."/>
            <person name="Bureau T."/>
            <person name="Miyao A."/>
            <person name="Hirochika H."/>
            <person name="Nishikawa T."/>
            <person name="Kadowaki K."/>
            <person name="Sugiura M."/>
            <person name="Burr B."/>
            <person name="Sasaki T."/>
        </authorList>
    </citation>
    <scope>NUCLEOTIDE SEQUENCE [LARGE SCALE GENOMIC DNA]</scope>
    <source>
        <strain evidence="4">cv. Nipponbare</strain>
    </source>
</reference>